<keyword evidence="2" id="KW-0472">Membrane</keyword>
<keyword evidence="4" id="KW-1185">Reference proteome</keyword>
<keyword evidence="1" id="KW-0175">Coiled coil</keyword>
<protein>
    <submittedName>
        <fullName evidence="3">Uncharacterized protein</fullName>
    </submittedName>
</protein>
<dbReference type="Proteomes" id="UP000515947">
    <property type="component" value="Chromosome"/>
</dbReference>
<reference evidence="3 4" key="1">
    <citation type="submission" date="2020-08" db="EMBL/GenBank/DDBJ databases">
        <title>Genome sequence of Nocardioides mesophilus KACC 16243T.</title>
        <authorList>
            <person name="Hyun D.-W."/>
            <person name="Bae J.-W."/>
        </authorList>
    </citation>
    <scope>NUCLEOTIDE SEQUENCE [LARGE SCALE GENOMIC DNA]</scope>
    <source>
        <strain evidence="3 4">KACC 16243</strain>
    </source>
</reference>
<evidence type="ECO:0000256" key="1">
    <source>
        <dbReference type="SAM" id="Coils"/>
    </source>
</evidence>
<dbReference type="AlphaFoldDB" id="A0A7G9R6I6"/>
<keyword evidence="2" id="KW-1133">Transmembrane helix</keyword>
<keyword evidence="2" id="KW-0812">Transmembrane</keyword>
<gene>
    <name evidence="3" type="ORF">H9L09_11175</name>
</gene>
<feature type="coiled-coil region" evidence="1">
    <location>
        <begin position="118"/>
        <end position="180"/>
    </location>
</feature>
<feature type="transmembrane region" description="Helical" evidence="2">
    <location>
        <begin position="21"/>
        <end position="41"/>
    </location>
</feature>
<organism evidence="3 4">
    <name type="scientific">Nocardioides mesophilus</name>
    <dbReference type="NCBI Taxonomy" id="433659"/>
    <lineage>
        <taxon>Bacteria</taxon>
        <taxon>Bacillati</taxon>
        <taxon>Actinomycetota</taxon>
        <taxon>Actinomycetes</taxon>
        <taxon>Propionibacteriales</taxon>
        <taxon>Nocardioidaceae</taxon>
        <taxon>Nocardioides</taxon>
    </lineage>
</organism>
<name>A0A7G9R6I6_9ACTN</name>
<accession>A0A7G9R6I6</accession>
<dbReference type="EMBL" id="CP060713">
    <property type="protein sequence ID" value="QNN51211.1"/>
    <property type="molecule type" value="Genomic_DNA"/>
</dbReference>
<dbReference type="KEGG" id="nmes:H9L09_11175"/>
<evidence type="ECO:0000256" key="2">
    <source>
        <dbReference type="SAM" id="Phobius"/>
    </source>
</evidence>
<proteinExistence type="predicted"/>
<evidence type="ECO:0000313" key="4">
    <source>
        <dbReference type="Proteomes" id="UP000515947"/>
    </source>
</evidence>
<feature type="transmembrane region" description="Helical" evidence="2">
    <location>
        <begin position="47"/>
        <end position="68"/>
    </location>
</feature>
<sequence length="213" mass="23711">MASPSPHDLPARPHRRRQRSVRVTVAVALLSLATAVVVVAVPTQSVLWLTVASVLALACGWAAARIVYTELVQSRRDAATDRAAQAQAYRSMFAERATEHAEFTTGMTDRLSLREREIAELTSTVVAAEMRAVEAESRVQREARRANEASERASEAQSRVHELEKLVEELEVHRAEQFDQLASWEGFETVVDLMAWEQKVTAAQHAEPQQKQA</sequence>
<dbReference type="RefSeq" id="WP_187577052.1">
    <property type="nucleotide sequence ID" value="NZ_CP060713.1"/>
</dbReference>
<evidence type="ECO:0000313" key="3">
    <source>
        <dbReference type="EMBL" id="QNN51211.1"/>
    </source>
</evidence>